<accession>A0A0C3BEL8</accession>
<reference evidence="2" key="2">
    <citation type="submission" date="2015-01" db="EMBL/GenBank/DDBJ databases">
        <title>Evolutionary Origins and Diversification of the Mycorrhizal Mutualists.</title>
        <authorList>
            <consortium name="DOE Joint Genome Institute"/>
            <consortium name="Mycorrhizal Genomics Consortium"/>
            <person name="Kohler A."/>
            <person name="Kuo A."/>
            <person name="Nagy L.G."/>
            <person name="Floudas D."/>
            <person name="Copeland A."/>
            <person name="Barry K.W."/>
            <person name="Cichocki N."/>
            <person name="Veneault-Fourrey C."/>
            <person name="LaButti K."/>
            <person name="Lindquist E.A."/>
            <person name="Lipzen A."/>
            <person name="Lundell T."/>
            <person name="Morin E."/>
            <person name="Murat C."/>
            <person name="Riley R."/>
            <person name="Ohm R."/>
            <person name="Sun H."/>
            <person name="Tunlid A."/>
            <person name="Henrissat B."/>
            <person name="Grigoriev I.V."/>
            <person name="Hibbett D.S."/>
            <person name="Martin F."/>
        </authorList>
    </citation>
    <scope>NUCLEOTIDE SEQUENCE [LARGE SCALE GENOMIC DNA]</scope>
    <source>
        <strain evidence="2">h7</strain>
    </source>
</reference>
<gene>
    <name evidence="1" type="ORF">M413DRAFT_79626</name>
</gene>
<evidence type="ECO:0000313" key="2">
    <source>
        <dbReference type="Proteomes" id="UP000053424"/>
    </source>
</evidence>
<keyword evidence="2" id="KW-1185">Reference proteome</keyword>
<dbReference type="AlphaFoldDB" id="A0A0C3BEL8"/>
<organism evidence="1 2">
    <name type="scientific">Hebeloma cylindrosporum</name>
    <dbReference type="NCBI Taxonomy" id="76867"/>
    <lineage>
        <taxon>Eukaryota</taxon>
        <taxon>Fungi</taxon>
        <taxon>Dikarya</taxon>
        <taxon>Basidiomycota</taxon>
        <taxon>Agaricomycotina</taxon>
        <taxon>Agaricomycetes</taxon>
        <taxon>Agaricomycetidae</taxon>
        <taxon>Agaricales</taxon>
        <taxon>Agaricineae</taxon>
        <taxon>Hymenogastraceae</taxon>
        <taxon>Hebeloma</taxon>
    </lineage>
</organism>
<name>A0A0C3BEL8_HEBCY</name>
<sequence length="161" mass="18727">MWDDTTDHWGKDSFLNIQGHPIAIVYWKAVYTSKQGTGWMPGQWKLLKGNVFNWKVLVKRWRKGTPDQFWEEFSEGGKPLGYKSILSRLAVQRKARNDMWAQKARDEFGSSFDNTFSYVKNGQRHVKTKAGDIAKQYCLLKNICDDDDDDDDKAEEEEEAP</sequence>
<evidence type="ECO:0000313" key="1">
    <source>
        <dbReference type="EMBL" id="KIM35215.1"/>
    </source>
</evidence>
<protein>
    <submittedName>
        <fullName evidence="1">Uncharacterized protein</fullName>
    </submittedName>
</protein>
<dbReference type="OrthoDB" id="3210866at2759"/>
<dbReference type="Proteomes" id="UP000053424">
    <property type="component" value="Unassembled WGS sequence"/>
</dbReference>
<dbReference type="EMBL" id="KN831827">
    <property type="protein sequence ID" value="KIM35215.1"/>
    <property type="molecule type" value="Genomic_DNA"/>
</dbReference>
<reference evidence="1 2" key="1">
    <citation type="submission" date="2014-04" db="EMBL/GenBank/DDBJ databases">
        <authorList>
            <consortium name="DOE Joint Genome Institute"/>
            <person name="Kuo A."/>
            <person name="Gay G."/>
            <person name="Dore J."/>
            <person name="Kohler A."/>
            <person name="Nagy L.G."/>
            <person name="Floudas D."/>
            <person name="Copeland A."/>
            <person name="Barry K.W."/>
            <person name="Cichocki N."/>
            <person name="Veneault-Fourrey C."/>
            <person name="LaButti K."/>
            <person name="Lindquist E.A."/>
            <person name="Lipzen A."/>
            <person name="Lundell T."/>
            <person name="Morin E."/>
            <person name="Murat C."/>
            <person name="Sun H."/>
            <person name="Tunlid A."/>
            <person name="Henrissat B."/>
            <person name="Grigoriev I.V."/>
            <person name="Hibbett D.S."/>
            <person name="Martin F."/>
            <person name="Nordberg H.P."/>
            <person name="Cantor M.N."/>
            <person name="Hua S.X."/>
        </authorList>
    </citation>
    <scope>NUCLEOTIDE SEQUENCE [LARGE SCALE GENOMIC DNA]</scope>
    <source>
        <strain evidence="2">h7</strain>
    </source>
</reference>
<proteinExistence type="predicted"/>
<dbReference type="HOGENOM" id="CLU_095027_0_0_1"/>